<dbReference type="InterPro" id="IPR000639">
    <property type="entry name" value="Epox_hydrolase-like"/>
</dbReference>
<dbReference type="PANTHER" id="PTHR43798">
    <property type="entry name" value="MONOACYLGLYCEROL LIPASE"/>
    <property type="match status" value="1"/>
</dbReference>
<dbReference type="RefSeq" id="WP_379818894.1">
    <property type="nucleotide sequence ID" value="NZ_JBHUDH010000184.1"/>
</dbReference>
<proteinExistence type="predicted"/>
<dbReference type="GO" id="GO:0016787">
    <property type="term" value="F:hydrolase activity"/>
    <property type="evidence" value="ECO:0007669"/>
    <property type="project" value="UniProtKB-KW"/>
</dbReference>
<dbReference type="Proteomes" id="UP001597111">
    <property type="component" value="Unassembled WGS sequence"/>
</dbReference>
<gene>
    <name evidence="3" type="ORF">ACFR9S_13750</name>
</gene>
<feature type="domain" description="AB hydrolase-1" evidence="2">
    <location>
        <begin position="44"/>
        <end position="273"/>
    </location>
</feature>
<sequence length="292" mass="31562">AVQGAAGRKLTALRPKRPPMRTHTVSRPDGPAIHVAESGPSDAPAVLFVHGYSQSHLCWRGQLRSSLADRYRLVAMDLRGHGDSEKPPSGYADSEAWADDVQAVADALSLDSFALVGWSYGSLVALDYLAVHGTDRVRGANLVGIVLGIGTPQTNEWLGQQYVDLFPEIVSTDAETATAALDRFVRICFHDAPSPEERYLLLGVNAAVPPSVRDAMRDREVSHLDALDDLTIPVLLTHGAHDAVVDPDAARAAAERLPDAELSIYPDAGHSPFRESIDRYNRELASFLDGLD</sequence>
<dbReference type="SUPFAM" id="SSF53474">
    <property type="entry name" value="alpha/beta-Hydrolases"/>
    <property type="match status" value="1"/>
</dbReference>
<feature type="region of interest" description="Disordered" evidence="1">
    <location>
        <begin position="1"/>
        <end position="31"/>
    </location>
</feature>
<organism evidence="3 4">
    <name type="scientific">Halolamina salina</name>
    <dbReference type="NCBI Taxonomy" id="1220023"/>
    <lineage>
        <taxon>Archaea</taxon>
        <taxon>Methanobacteriati</taxon>
        <taxon>Methanobacteriota</taxon>
        <taxon>Stenosarchaea group</taxon>
        <taxon>Halobacteria</taxon>
        <taxon>Halobacteriales</taxon>
        <taxon>Haloferacaceae</taxon>
    </lineage>
</organism>
<feature type="non-terminal residue" evidence="3">
    <location>
        <position position="1"/>
    </location>
</feature>
<reference evidence="3 4" key="1">
    <citation type="journal article" date="2019" name="Int. J. Syst. Evol. Microbiol.">
        <title>The Global Catalogue of Microorganisms (GCM) 10K type strain sequencing project: providing services to taxonomists for standard genome sequencing and annotation.</title>
        <authorList>
            <consortium name="The Broad Institute Genomics Platform"/>
            <consortium name="The Broad Institute Genome Sequencing Center for Infectious Disease"/>
            <person name="Wu L."/>
            <person name="Ma J."/>
        </authorList>
    </citation>
    <scope>NUCLEOTIDE SEQUENCE [LARGE SCALE GENOMIC DNA]</scope>
    <source>
        <strain evidence="3 4">CGMCC 1.12285</strain>
    </source>
</reference>
<evidence type="ECO:0000313" key="3">
    <source>
        <dbReference type="EMBL" id="MFD1527345.1"/>
    </source>
</evidence>
<dbReference type="PRINTS" id="PR00412">
    <property type="entry name" value="EPOXHYDRLASE"/>
</dbReference>
<accession>A0ABD6BBE6</accession>
<dbReference type="PANTHER" id="PTHR43798:SF33">
    <property type="entry name" value="HYDROLASE, PUTATIVE (AFU_ORTHOLOGUE AFUA_2G14860)-RELATED"/>
    <property type="match status" value="1"/>
</dbReference>
<name>A0ABD6BBE6_9EURY</name>
<dbReference type="Gene3D" id="3.40.50.1820">
    <property type="entry name" value="alpha/beta hydrolase"/>
    <property type="match status" value="1"/>
</dbReference>
<dbReference type="InterPro" id="IPR050266">
    <property type="entry name" value="AB_hydrolase_sf"/>
</dbReference>
<protein>
    <submittedName>
        <fullName evidence="3">Alpha/beta fold hydrolase</fullName>
    </submittedName>
</protein>
<comment type="caution">
    <text evidence="3">The sequence shown here is derived from an EMBL/GenBank/DDBJ whole genome shotgun (WGS) entry which is preliminary data.</text>
</comment>
<keyword evidence="4" id="KW-1185">Reference proteome</keyword>
<dbReference type="InterPro" id="IPR029058">
    <property type="entry name" value="AB_hydrolase_fold"/>
</dbReference>
<dbReference type="AlphaFoldDB" id="A0ABD6BBE6"/>
<evidence type="ECO:0000256" key="1">
    <source>
        <dbReference type="SAM" id="MobiDB-lite"/>
    </source>
</evidence>
<evidence type="ECO:0000259" key="2">
    <source>
        <dbReference type="Pfam" id="PF00561"/>
    </source>
</evidence>
<evidence type="ECO:0000313" key="4">
    <source>
        <dbReference type="Proteomes" id="UP001597111"/>
    </source>
</evidence>
<dbReference type="InterPro" id="IPR000073">
    <property type="entry name" value="AB_hydrolase_1"/>
</dbReference>
<dbReference type="EMBL" id="JBHUDH010000184">
    <property type="protein sequence ID" value="MFD1527345.1"/>
    <property type="molecule type" value="Genomic_DNA"/>
</dbReference>
<dbReference type="PRINTS" id="PR00111">
    <property type="entry name" value="ABHYDROLASE"/>
</dbReference>
<keyword evidence="3" id="KW-0378">Hydrolase</keyword>
<dbReference type="Pfam" id="PF00561">
    <property type="entry name" value="Abhydrolase_1"/>
    <property type="match status" value="1"/>
</dbReference>